<comment type="caution">
    <text evidence="3">The sequence shown here is derived from an EMBL/GenBank/DDBJ whole genome shotgun (WGS) entry which is preliminary data.</text>
</comment>
<dbReference type="PRINTS" id="PR00081">
    <property type="entry name" value="GDHRDH"/>
</dbReference>
<dbReference type="AlphaFoldDB" id="A0A7W2EHV5"/>
<dbReference type="Pfam" id="PF13561">
    <property type="entry name" value="adh_short_C2"/>
    <property type="match status" value="1"/>
</dbReference>
<organism evidence="3 4">
    <name type="scientific">Rugamonas fusca</name>
    <dbReference type="NCBI Taxonomy" id="2758568"/>
    <lineage>
        <taxon>Bacteria</taxon>
        <taxon>Pseudomonadati</taxon>
        <taxon>Pseudomonadota</taxon>
        <taxon>Betaproteobacteria</taxon>
        <taxon>Burkholderiales</taxon>
        <taxon>Oxalobacteraceae</taxon>
        <taxon>Telluria group</taxon>
        <taxon>Rugamonas</taxon>
    </lineage>
</organism>
<dbReference type="PANTHER" id="PTHR24321">
    <property type="entry name" value="DEHYDROGENASES, SHORT CHAIN"/>
    <property type="match status" value="1"/>
</dbReference>
<dbReference type="InterPro" id="IPR002347">
    <property type="entry name" value="SDR_fam"/>
</dbReference>
<protein>
    <submittedName>
        <fullName evidence="3">SDR family oxidoreductase</fullName>
    </submittedName>
</protein>
<keyword evidence="4" id="KW-1185">Reference proteome</keyword>
<evidence type="ECO:0000256" key="2">
    <source>
        <dbReference type="ARBA" id="ARBA00023002"/>
    </source>
</evidence>
<dbReference type="PROSITE" id="PS00061">
    <property type="entry name" value="ADH_SHORT"/>
    <property type="match status" value="1"/>
</dbReference>
<comment type="similarity">
    <text evidence="1">Belongs to the short-chain dehydrogenases/reductases (SDR) family.</text>
</comment>
<dbReference type="InterPro" id="IPR036291">
    <property type="entry name" value="NAD(P)-bd_dom_sf"/>
</dbReference>
<reference evidence="3 4" key="1">
    <citation type="submission" date="2020-07" db="EMBL/GenBank/DDBJ databases">
        <title>Novel species isolated from subtropical streams in China.</title>
        <authorList>
            <person name="Lu H."/>
        </authorList>
    </citation>
    <scope>NUCLEOTIDE SEQUENCE [LARGE SCALE GENOMIC DNA]</scope>
    <source>
        <strain evidence="3 4">FT3S</strain>
    </source>
</reference>
<accession>A0A7W2EHV5</accession>
<dbReference type="Proteomes" id="UP000566711">
    <property type="component" value="Unassembled WGS sequence"/>
</dbReference>
<gene>
    <name evidence="3" type="ORF">H3H36_12205</name>
</gene>
<dbReference type="PRINTS" id="PR00080">
    <property type="entry name" value="SDRFAMILY"/>
</dbReference>
<name>A0A7W2EHV5_9BURK</name>
<dbReference type="SUPFAM" id="SSF51735">
    <property type="entry name" value="NAD(P)-binding Rossmann-fold domains"/>
    <property type="match status" value="1"/>
</dbReference>
<keyword evidence="2" id="KW-0560">Oxidoreductase</keyword>
<evidence type="ECO:0000313" key="3">
    <source>
        <dbReference type="EMBL" id="MBA5606119.1"/>
    </source>
</evidence>
<dbReference type="PANTHER" id="PTHR24321:SF8">
    <property type="entry name" value="ESTRADIOL 17-BETA-DEHYDROGENASE 8-RELATED"/>
    <property type="match status" value="1"/>
</dbReference>
<dbReference type="EMBL" id="JACEZS010000009">
    <property type="protein sequence ID" value="MBA5606119.1"/>
    <property type="molecule type" value="Genomic_DNA"/>
</dbReference>
<dbReference type="GO" id="GO:0016491">
    <property type="term" value="F:oxidoreductase activity"/>
    <property type="evidence" value="ECO:0007669"/>
    <property type="project" value="UniProtKB-KW"/>
</dbReference>
<dbReference type="CDD" id="cd05233">
    <property type="entry name" value="SDR_c"/>
    <property type="match status" value="1"/>
</dbReference>
<dbReference type="InterPro" id="IPR020904">
    <property type="entry name" value="Sc_DH/Rdtase_CS"/>
</dbReference>
<evidence type="ECO:0000256" key="1">
    <source>
        <dbReference type="ARBA" id="ARBA00006484"/>
    </source>
</evidence>
<evidence type="ECO:0000313" key="4">
    <source>
        <dbReference type="Proteomes" id="UP000566711"/>
    </source>
</evidence>
<proteinExistence type="inferred from homology"/>
<dbReference type="FunFam" id="3.40.50.720:FF:000084">
    <property type="entry name" value="Short-chain dehydrogenase reductase"/>
    <property type="match status" value="1"/>
</dbReference>
<dbReference type="Gene3D" id="3.40.50.720">
    <property type="entry name" value="NAD(P)-binding Rossmann-like Domain"/>
    <property type="match status" value="1"/>
</dbReference>
<dbReference type="RefSeq" id="WP_182217859.1">
    <property type="nucleotide sequence ID" value="NZ_JACEZS010000009.1"/>
</dbReference>
<sequence>MRQLATYGSLRGKRVFITGGGSGIGESLVAAFAGQGALVAFVDIAREASEALCQRVTQAGHPAPQFRYCDIADIAALRQAMAELAGPDGVDGDFDILVNNAANDQRHQTAEVTPEYWDQRIAINQRPMFFTCQAVFEGMKRKGGGSIINISSISWHIKGAGYPVYTTAKAAVVGLTRGLAREYGAHGIRVNTVTPGWVMTERQLALWVDAAAEEEISKSQCLPGKLLPEHIASMTLFLAADDGAMCTSQEFIVDAGWV</sequence>